<reference evidence="2 3" key="1">
    <citation type="submission" date="2022-07" db="EMBL/GenBank/DDBJ databases">
        <authorList>
            <person name="Xamxidin M."/>
            <person name="Wu M."/>
        </authorList>
    </citation>
    <scope>NUCLEOTIDE SEQUENCE [LARGE SCALE GENOMIC DNA]</scope>
    <source>
        <strain evidence="2 3">NBRC 111650</strain>
    </source>
</reference>
<dbReference type="InterPro" id="IPR011576">
    <property type="entry name" value="Pyridox_Oxase_N"/>
</dbReference>
<dbReference type="RefSeq" id="WP_256765499.1">
    <property type="nucleotide sequence ID" value="NZ_JANIGO010000006.1"/>
</dbReference>
<evidence type="ECO:0000313" key="3">
    <source>
        <dbReference type="Proteomes" id="UP001204142"/>
    </source>
</evidence>
<evidence type="ECO:0000313" key="2">
    <source>
        <dbReference type="EMBL" id="MCQ8897693.1"/>
    </source>
</evidence>
<dbReference type="Pfam" id="PF01243">
    <property type="entry name" value="PNPOx_N"/>
    <property type="match status" value="1"/>
</dbReference>
<feature type="domain" description="Pyridoxamine 5'-phosphate oxidase N-terminal" evidence="1">
    <location>
        <begin position="44"/>
        <end position="135"/>
    </location>
</feature>
<dbReference type="Gene3D" id="2.30.110.10">
    <property type="entry name" value="Electron Transport, Fmn-binding Protein, Chain A"/>
    <property type="match status" value="1"/>
</dbReference>
<dbReference type="InterPro" id="IPR012349">
    <property type="entry name" value="Split_barrel_FMN-bd"/>
</dbReference>
<dbReference type="SUPFAM" id="SSF50475">
    <property type="entry name" value="FMN-binding split barrel"/>
    <property type="match status" value="1"/>
</dbReference>
<sequence>MGHAFADIAFTDTVKSRQLEAGSRERYAALQASSTAGHALGPREKAFIESRDHFFQATVSETGWPYVQHRGGPQGFIQVLGTNTLRVPDFRGNAQFVSDGNLQGNNRIALILMDYAQQKRLKILGNATLLAEAERHWRIDVVAFDWNCPKYITPRFTETEITAMIKPLHDRITQLESLLSRTPQP</sequence>
<proteinExistence type="predicted"/>
<organism evidence="2 3">
    <name type="scientific">Limnobacter humi</name>
    <dbReference type="NCBI Taxonomy" id="1778671"/>
    <lineage>
        <taxon>Bacteria</taxon>
        <taxon>Pseudomonadati</taxon>
        <taxon>Pseudomonadota</taxon>
        <taxon>Betaproteobacteria</taxon>
        <taxon>Burkholderiales</taxon>
        <taxon>Burkholderiaceae</taxon>
        <taxon>Limnobacter</taxon>
    </lineage>
</organism>
<comment type="caution">
    <text evidence="2">The sequence shown here is derived from an EMBL/GenBank/DDBJ whole genome shotgun (WGS) entry which is preliminary data.</text>
</comment>
<dbReference type="Proteomes" id="UP001204142">
    <property type="component" value="Unassembled WGS sequence"/>
</dbReference>
<keyword evidence="3" id="KW-1185">Reference proteome</keyword>
<gene>
    <name evidence="2" type="ORF">NQT62_14725</name>
</gene>
<dbReference type="PANTHER" id="PTHR42815">
    <property type="entry name" value="FAD-BINDING, PUTATIVE (AFU_ORTHOLOGUE AFUA_6G07600)-RELATED"/>
    <property type="match status" value="1"/>
</dbReference>
<name>A0ABT1WJJ8_9BURK</name>
<evidence type="ECO:0000259" key="1">
    <source>
        <dbReference type="Pfam" id="PF01243"/>
    </source>
</evidence>
<dbReference type="PANTHER" id="PTHR42815:SF2">
    <property type="entry name" value="FAD-BINDING, PUTATIVE (AFU_ORTHOLOGUE AFUA_6G07600)-RELATED"/>
    <property type="match status" value="1"/>
</dbReference>
<dbReference type="EMBL" id="JANIGO010000006">
    <property type="protein sequence ID" value="MCQ8897693.1"/>
    <property type="molecule type" value="Genomic_DNA"/>
</dbReference>
<accession>A0ABT1WJJ8</accession>
<protein>
    <submittedName>
        <fullName evidence="2">Pyridoxamine 5'-phosphate oxidase family protein</fullName>
    </submittedName>
</protein>